<dbReference type="Proteomes" id="UP000499080">
    <property type="component" value="Unassembled WGS sequence"/>
</dbReference>
<dbReference type="Pfam" id="PF00075">
    <property type="entry name" value="RNase_H"/>
    <property type="match status" value="1"/>
</dbReference>
<feature type="domain" description="CCHC-type" evidence="3">
    <location>
        <begin position="329"/>
        <end position="342"/>
    </location>
</feature>
<evidence type="ECO:0000259" key="4">
    <source>
        <dbReference type="PROSITE" id="PS50878"/>
    </source>
</evidence>
<dbReference type="Gene3D" id="3.60.10.10">
    <property type="entry name" value="Endonuclease/exonuclease/phosphatase"/>
    <property type="match status" value="1"/>
</dbReference>
<dbReference type="OrthoDB" id="6158911at2759"/>
<evidence type="ECO:0000313" key="7">
    <source>
        <dbReference type="Proteomes" id="UP000499080"/>
    </source>
</evidence>
<evidence type="ECO:0000259" key="5">
    <source>
        <dbReference type="PROSITE" id="PS50879"/>
    </source>
</evidence>
<evidence type="ECO:0000256" key="1">
    <source>
        <dbReference type="PROSITE-ProRule" id="PRU00047"/>
    </source>
</evidence>
<dbReference type="InterPro" id="IPR036875">
    <property type="entry name" value="Znf_CCHC_sf"/>
</dbReference>
<dbReference type="InterPro" id="IPR043502">
    <property type="entry name" value="DNA/RNA_pol_sf"/>
</dbReference>
<feature type="compositionally biased region" description="Basic and acidic residues" evidence="2">
    <location>
        <begin position="52"/>
        <end position="71"/>
    </location>
</feature>
<dbReference type="InterPro" id="IPR002156">
    <property type="entry name" value="RNaseH_domain"/>
</dbReference>
<gene>
    <name evidence="6" type="primary">R1A1-elementORF2_26</name>
    <name evidence="6" type="ORF">AVEN_237144_1</name>
</gene>
<dbReference type="Gene3D" id="4.10.60.10">
    <property type="entry name" value="Zinc finger, CCHC-type"/>
    <property type="match status" value="1"/>
</dbReference>
<sequence>MATRRSKSELAKHTAKTNTGENDSEDSESDERRMFGDDRDREEASRSNVAQKVDDLRARSLSENPSDKISDLESDEMLDGLMQKALTAERKIQASLSMSKLSKEKQEEIRSSLQDLFKVCWEQQVLVTHLMGRVSALETKKDKPSYAQVLEKPRDRDRSRSRTRKQYNVMIYPKSEQSSEHTRREVQYKISPSKSAFRVNGVKNLRKGGIIVNTPTEEDINKLIQEFVKLDELSTKYEITRPTLKTPSIIIFNVVENTTEAELISGLKEQNDELVNSELICRTSFPARIGRNWIVSLDPASFREIMKKKKINFNWTRLNFKENLKLTQCFKCARFGHVAKFCNDDEFKDSPGICMNCGDKDHKQNDCVKEASCKNCLRHNQKFKSKHDTKHASNASTCKIRVKEIDLQKSLNDPYYWENKVIDFPTTFRTYFVSSRPLAGFIISNPNLSVFPIRVSRKLVVLKITLRDEDWIFATLYCPPSHNISDDLDNLTPLIIQNPNFKTILLGDFNAKSPLWGPSDRNKRGEILTHFADQFDFTIVNDSNSLPTFIGPMGNSWIDLLLIRNLEINHISGWKIDDRITFSDHQIMDFFLCCTTTKTNSKTLNWSLDKLNFLDFKVHLNEFLDKCKKYDIDFEDSIDLIQNQLIKVCSMSRKKARNKERRDAVWWNTELEIQRSYTRALRRRFQSTYSPDLRLRRQVKFKCELAKYTKMIAEAKRTSFRNFLKDIVKVNTFDSFYRLIKHNTNLFKDLGCIKLADGSFTTSFGQSLQAILFHHFPILDSIQTCVNSGNNTFPKITYEELKFVLNEISPNKAPGPDGLTHGVIKQMINTDPEWFLQIFNNCLLKGIFPKCWKRTRVALIPKEGKDLSLPSSYRPICLLPTWGKILDKIITQRLSYELERGEKLHQNQFGFRKQKSTLLALDKFLTYIKNAKSSKFIPLALSLDMSNAFNSVNWLDIVNCLIEDGVSAYLINIIGDFLSHRKIIDSENKIDFYYSKGVPQGSSLGPVLWLVIADRLLRRLDVIKNEFPDLQYIMFADDILLLSRESASYKFTQGLETPIKIIETWAKDFGLSINPLKSQFIVFPIKKDITHIPRLRIGGIPIKHGNTLKYLGVSFDSRLTWLPHLTEIKSKVINLQGKLGRLSRATWGVGPQIIKEIYKVVIEKMILYGCEIWYDGTARCDKKLLQIQRLALLKITKAYSTASNESLQVLAGCVPIDIIAQRESSRFNFFYKDSGISIENREYTVREFDIINPYAFPPWDVTPFSWKISKLSCEKCKTIYTDGSGLGGNIGSGLICFDEEENILWQEEVRLNDEASVFLAEAFAIKLALLRVQDNERLKIFTDSKSVLQSLESSQIHASVILDIKNILKNKKCIEFYWVKAHIGIRGNEMADVLAKNATRRENIDHIVKIPKSWVNHQFKLLALKKWQQRWEGSQNSRFLFGMMPNINTKRCYGDFFINQILTTHGCFPQHQHRLFGKSPDCFCGRDFGTITHYVYGCSKYNNIREKIFSEEFSFTWYS</sequence>
<feature type="domain" description="Reverse transcriptase" evidence="4">
    <location>
        <begin position="841"/>
        <end position="1115"/>
    </location>
</feature>
<dbReference type="GO" id="GO:0004523">
    <property type="term" value="F:RNA-DNA hybrid ribonuclease activity"/>
    <property type="evidence" value="ECO:0007669"/>
    <property type="project" value="InterPro"/>
</dbReference>
<keyword evidence="1" id="KW-0862">Zinc</keyword>
<dbReference type="CDD" id="cd01650">
    <property type="entry name" value="RT_nLTR_like"/>
    <property type="match status" value="1"/>
</dbReference>
<feature type="compositionally biased region" description="Basic and acidic residues" evidence="2">
    <location>
        <begin position="1"/>
        <end position="12"/>
    </location>
</feature>
<accession>A0A4Y2CFK1</accession>
<dbReference type="InterPro" id="IPR036397">
    <property type="entry name" value="RNaseH_sf"/>
</dbReference>
<dbReference type="EMBL" id="BGPR01086377">
    <property type="protein sequence ID" value="GBM03191.1"/>
    <property type="molecule type" value="Genomic_DNA"/>
</dbReference>
<dbReference type="GO" id="GO:0071897">
    <property type="term" value="P:DNA biosynthetic process"/>
    <property type="evidence" value="ECO:0007669"/>
    <property type="project" value="UniProtKB-ARBA"/>
</dbReference>
<dbReference type="GO" id="GO:0042575">
    <property type="term" value="C:DNA polymerase complex"/>
    <property type="evidence" value="ECO:0007669"/>
    <property type="project" value="UniProtKB-ARBA"/>
</dbReference>
<dbReference type="SUPFAM" id="SSF57756">
    <property type="entry name" value="Retrovirus zinc finger-like domains"/>
    <property type="match status" value="1"/>
</dbReference>
<name>A0A4Y2CFK1_ARAVE</name>
<feature type="domain" description="RNase H type-1" evidence="5">
    <location>
        <begin position="1273"/>
        <end position="1400"/>
    </location>
</feature>
<comment type="caution">
    <text evidence="6">The sequence shown here is derived from an EMBL/GenBank/DDBJ whole genome shotgun (WGS) entry which is preliminary data.</text>
</comment>
<dbReference type="PROSITE" id="PS50158">
    <property type="entry name" value="ZF_CCHC"/>
    <property type="match status" value="1"/>
</dbReference>
<protein>
    <recommendedName>
        <fullName evidence="8">Retrovirus-related Pol polyprotein from type-1 retrotransposable element R1</fullName>
    </recommendedName>
</protein>
<dbReference type="Pfam" id="PF14529">
    <property type="entry name" value="Exo_endo_phos_2"/>
    <property type="match status" value="1"/>
</dbReference>
<organism evidence="6 7">
    <name type="scientific">Araneus ventricosus</name>
    <name type="common">Orbweaver spider</name>
    <name type="synonym">Epeira ventricosa</name>
    <dbReference type="NCBI Taxonomy" id="182803"/>
    <lineage>
        <taxon>Eukaryota</taxon>
        <taxon>Metazoa</taxon>
        <taxon>Ecdysozoa</taxon>
        <taxon>Arthropoda</taxon>
        <taxon>Chelicerata</taxon>
        <taxon>Arachnida</taxon>
        <taxon>Araneae</taxon>
        <taxon>Araneomorphae</taxon>
        <taxon>Entelegynae</taxon>
        <taxon>Araneoidea</taxon>
        <taxon>Araneidae</taxon>
        <taxon>Araneus</taxon>
    </lineage>
</organism>
<dbReference type="InterPro" id="IPR036691">
    <property type="entry name" value="Endo/exonu/phosph_ase_sf"/>
</dbReference>
<reference evidence="6 7" key="1">
    <citation type="journal article" date="2019" name="Sci. Rep.">
        <title>Orb-weaving spider Araneus ventricosus genome elucidates the spidroin gene catalogue.</title>
        <authorList>
            <person name="Kono N."/>
            <person name="Nakamura H."/>
            <person name="Ohtoshi R."/>
            <person name="Moran D.A.P."/>
            <person name="Shinohara A."/>
            <person name="Yoshida Y."/>
            <person name="Fujiwara M."/>
            <person name="Mori M."/>
            <person name="Tomita M."/>
            <person name="Arakawa K."/>
        </authorList>
    </citation>
    <scope>NUCLEOTIDE SEQUENCE [LARGE SCALE GENOMIC DNA]</scope>
</reference>
<keyword evidence="1" id="KW-0863">Zinc-finger</keyword>
<evidence type="ECO:0000313" key="6">
    <source>
        <dbReference type="EMBL" id="GBM03191.1"/>
    </source>
</evidence>
<dbReference type="GO" id="GO:0008270">
    <property type="term" value="F:zinc ion binding"/>
    <property type="evidence" value="ECO:0007669"/>
    <property type="project" value="UniProtKB-KW"/>
</dbReference>
<dbReference type="InterPro" id="IPR001878">
    <property type="entry name" value="Znf_CCHC"/>
</dbReference>
<evidence type="ECO:0000259" key="3">
    <source>
        <dbReference type="PROSITE" id="PS50158"/>
    </source>
</evidence>
<dbReference type="InterPro" id="IPR005135">
    <property type="entry name" value="Endo/exonuclease/phosphatase"/>
</dbReference>
<feature type="region of interest" description="Disordered" evidence="2">
    <location>
        <begin position="1"/>
        <end position="71"/>
    </location>
</feature>
<dbReference type="PROSITE" id="PS50879">
    <property type="entry name" value="RNASE_H_1"/>
    <property type="match status" value="1"/>
</dbReference>
<dbReference type="SMART" id="SM00343">
    <property type="entry name" value="ZnF_C2HC"/>
    <property type="match status" value="2"/>
</dbReference>
<dbReference type="CDD" id="cd09276">
    <property type="entry name" value="Rnase_HI_RT_non_LTR"/>
    <property type="match status" value="1"/>
</dbReference>
<feature type="compositionally biased region" description="Basic and acidic residues" evidence="2">
    <location>
        <begin position="30"/>
        <end position="45"/>
    </location>
</feature>
<proteinExistence type="predicted"/>
<dbReference type="GO" id="GO:0003676">
    <property type="term" value="F:nucleic acid binding"/>
    <property type="evidence" value="ECO:0007669"/>
    <property type="project" value="InterPro"/>
</dbReference>
<dbReference type="SUPFAM" id="SSF56219">
    <property type="entry name" value="DNase I-like"/>
    <property type="match status" value="1"/>
</dbReference>
<feature type="region of interest" description="Disordered" evidence="2">
    <location>
        <begin position="142"/>
        <end position="165"/>
    </location>
</feature>
<dbReference type="PANTHER" id="PTHR19446">
    <property type="entry name" value="REVERSE TRANSCRIPTASES"/>
    <property type="match status" value="1"/>
</dbReference>
<dbReference type="Gene3D" id="3.30.420.10">
    <property type="entry name" value="Ribonuclease H-like superfamily/Ribonuclease H"/>
    <property type="match status" value="1"/>
</dbReference>
<dbReference type="Pfam" id="PF00078">
    <property type="entry name" value="RVT_1"/>
    <property type="match status" value="1"/>
</dbReference>
<dbReference type="InterPro" id="IPR012337">
    <property type="entry name" value="RNaseH-like_sf"/>
</dbReference>
<keyword evidence="1" id="KW-0479">Metal-binding</keyword>
<evidence type="ECO:0008006" key="8">
    <source>
        <dbReference type="Google" id="ProtNLM"/>
    </source>
</evidence>
<dbReference type="PROSITE" id="PS50878">
    <property type="entry name" value="RT_POL"/>
    <property type="match status" value="1"/>
</dbReference>
<keyword evidence="7" id="KW-1185">Reference proteome</keyword>
<dbReference type="InterPro" id="IPR000477">
    <property type="entry name" value="RT_dom"/>
</dbReference>
<dbReference type="SUPFAM" id="SSF56672">
    <property type="entry name" value="DNA/RNA polymerases"/>
    <property type="match status" value="1"/>
</dbReference>
<feature type="compositionally biased region" description="Basic and acidic residues" evidence="2">
    <location>
        <begin position="151"/>
        <end position="160"/>
    </location>
</feature>
<dbReference type="SUPFAM" id="SSF53098">
    <property type="entry name" value="Ribonuclease H-like"/>
    <property type="match status" value="1"/>
</dbReference>
<evidence type="ECO:0000256" key="2">
    <source>
        <dbReference type="SAM" id="MobiDB-lite"/>
    </source>
</evidence>